<evidence type="ECO:0000313" key="3">
    <source>
        <dbReference type="Proteomes" id="UP000024816"/>
    </source>
</evidence>
<evidence type="ECO:0008006" key="4">
    <source>
        <dbReference type="Google" id="ProtNLM"/>
    </source>
</evidence>
<name>A0A059FI79_9PROT</name>
<dbReference type="AlphaFoldDB" id="A0A059FI79"/>
<dbReference type="Proteomes" id="UP000024816">
    <property type="component" value="Unassembled WGS sequence"/>
</dbReference>
<protein>
    <recommendedName>
        <fullName evidence="4">Alginate export domain-containing protein</fullName>
    </recommendedName>
</protein>
<dbReference type="RefSeq" id="WP_035578470.1">
    <property type="nucleotide sequence ID" value="NZ_ARYJ01000002.1"/>
</dbReference>
<dbReference type="PATRIC" id="fig|1280952.3.peg.781"/>
<accession>A0A059FI79</accession>
<sequence length="399" mass="42896">MTRVLSAGLPALAMLMLVDPAQAQETGHNVKPILDLRLRAEEVDQDGLDSTLALTLAGRFGLDAKFTNGWGALIEGEAVGHLTSDFSDTVDTVPGKAVIADPEAFELNRLQISWKGEEANATLGRQRIIFDDARFVGNVGFRQNEQTFDAVRFGFSGFRNVSLDYVYIDKVQRIFGDESPAGEFESDSHIVHASGATAIGDFVLTGLFLDFDESAAASGQTLALGWSDSWKLEVGRFGLNARFAQQSEYNGRGPGQELGYQAYGASFARGDLTLVGGVEILEGAGGRGFATPLATLHAFQGWADVFLNTPAAGVRDSSLGLKGGGLDLVDGAKPASWAVFYHDFDSDNGDLSYGSEFDAVFRMPVKDWLTFEAKGAVFSGSDNGPANRTKFWVALETRF</sequence>
<organism evidence="2 3">
    <name type="scientific">Hyphomonas jannaschiana VP2</name>
    <dbReference type="NCBI Taxonomy" id="1280952"/>
    <lineage>
        <taxon>Bacteria</taxon>
        <taxon>Pseudomonadati</taxon>
        <taxon>Pseudomonadota</taxon>
        <taxon>Alphaproteobacteria</taxon>
        <taxon>Hyphomonadales</taxon>
        <taxon>Hyphomonadaceae</taxon>
        <taxon>Hyphomonas</taxon>
    </lineage>
</organism>
<reference evidence="2 3" key="1">
    <citation type="journal article" date="2014" name="Antonie Van Leeuwenhoek">
        <title>Hyphomonas beringensis sp. nov. and Hyphomonas chukchiensis sp. nov., isolated from surface seawater of the Bering Sea and Chukchi Sea.</title>
        <authorList>
            <person name="Li C."/>
            <person name="Lai Q."/>
            <person name="Li G."/>
            <person name="Dong C."/>
            <person name="Wang J."/>
            <person name="Liao Y."/>
            <person name="Shao Z."/>
        </authorList>
    </citation>
    <scope>NUCLEOTIDE SEQUENCE [LARGE SCALE GENOMIC DNA]</scope>
    <source>
        <strain evidence="2 3">VP2</strain>
    </source>
</reference>
<comment type="caution">
    <text evidence="2">The sequence shown here is derived from an EMBL/GenBank/DDBJ whole genome shotgun (WGS) entry which is preliminary data.</text>
</comment>
<proteinExistence type="predicted"/>
<evidence type="ECO:0000313" key="2">
    <source>
        <dbReference type="EMBL" id="KCZ90344.1"/>
    </source>
</evidence>
<dbReference type="EMBL" id="ARYJ01000002">
    <property type="protein sequence ID" value="KCZ90344.1"/>
    <property type="molecule type" value="Genomic_DNA"/>
</dbReference>
<keyword evidence="3" id="KW-1185">Reference proteome</keyword>
<evidence type="ECO:0000256" key="1">
    <source>
        <dbReference type="SAM" id="SignalP"/>
    </source>
</evidence>
<dbReference type="OrthoDB" id="9767539at2"/>
<dbReference type="eggNOG" id="ENOG502Z7YP">
    <property type="taxonomic scope" value="Bacteria"/>
</dbReference>
<gene>
    <name evidence="2" type="ORF">HJA_03916</name>
</gene>
<dbReference type="STRING" id="1280952.HJA_03916"/>
<feature type="signal peptide" evidence="1">
    <location>
        <begin position="1"/>
        <end position="23"/>
    </location>
</feature>
<keyword evidence="1" id="KW-0732">Signal</keyword>
<feature type="chain" id="PRO_5001572264" description="Alginate export domain-containing protein" evidence="1">
    <location>
        <begin position="24"/>
        <end position="399"/>
    </location>
</feature>